<keyword evidence="1" id="KW-0472">Membrane</keyword>
<accession>A0ABT6REY9</accession>
<sequence length="170" mass="19228">MVLVVIALAVIIGGLYFFYYLRDKKELKKTEAATPAKSEVNASTSLQLQAYERLVILAERIALPNLISRLNQPDANKTEMQLLLTNTIRQEFEYNLSQQIYVSAQAWEAIRTLKEQNIHLINQVALILPSDASGQELNRKLLEVIMSQPQGSMHGLVQEALSFEAKKIMQ</sequence>
<comment type="caution">
    <text evidence="2">The sequence shown here is derived from an EMBL/GenBank/DDBJ whole genome shotgun (WGS) entry which is preliminary data.</text>
</comment>
<evidence type="ECO:0000313" key="2">
    <source>
        <dbReference type="EMBL" id="MDI3320417.1"/>
    </source>
</evidence>
<reference evidence="2 3" key="1">
    <citation type="submission" date="2023-05" db="EMBL/GenBank/DDBJ databases">
        <title>Genome sequence of Pinibacter sp. MAH-24.</title>
        <authorList>
            <person name="Huq M.A."/>
        </authorList>
    </citation>
    <scope>NUCLEOTIDE SEQUENCE [LARGE SCALE GENOMIC DNA]</scope>
    <source>
        <strain evidence="2 3">MAH-24</strain>
    </source>
</reference>
<dbReference type="Pfam" id="PF25589">
    <property type="entry name" value="DUF7935"/>
    <property type="match status" value="1"/>
</dbReference>
<keyword evidence="1" id="KW-0812">Transmembrane</keyword>
<name>A0ABT6REY9_9BACT</name>
<dbReference type="Proteomes" id="UP001226434">
    <property type="component" value="Unassembled WGS sequence"/>
</dbReference>
<evidence type="ECO:0000313" key="3">
    <source>
        <dbReference type="Proteomes" id="UP001226434"/>
    </source>
</evidence>
<keyword evidence="3" id="KW-1185">Reference proteome</keyword>
<dbReference type="InterPro" id="IPR057695">
    <property type="entry name" value="DUF7935"/>
</dbReference>
<dbReference type="EMBL" id="JASBRG010000007">
    <property type="protein sequence ID" value="MDI3320417.1"/>
    <property type="molecule type" value="Genomic_DNA"/>
</dbReference>
<feature type="transmembrane region" description="Helical" evidence="1">
    <location>
        <begin position="6"/>
        <end position="21"/>
    </location>
</feature>
<proteinExistence type="predicted"/>
<keyword evidence="1" id="KW-1133">Transmembrane helix</keyword>
<organism evidence="2 3">
    <name type="scientific">Pinibacter soli</name>
    <dbReference type="NCBI Taxonomy" id="3044211"/>
    <lineage>
        <taxon>Bacteria</taxon>
        <taxon>Pseudomonadati</taxon>
        <taxon>Bacteroidota</taxon>
        <taxon>Chitinophagia</taxon>
        <taxon>Chitinophagales</taxon>
        <taxon>Chitinophagaceae</taxon>
        <taxon>Pinibacter</taxon>
    </lineage>
</organism>
<dbReference type="RefSeq" id="WP_282334512.1">
    <property type="nucleotide sequence ID" value="NZ_JASBRG010000007.1"/>
</dbReference>
<protein>
    <submittedName>
        <fullName evidence="2">Uncharacterized protein</fullName>
    </submittedName>
</protein>
<gene>
    <name evidence="2" type="ORF">QJ048_11565</name>
</gene>
<evidence type="ECO:0000256" key="1">
    <source>
        <dbReference type="SAM" id="Phobius"/>
    </source>
</evidence>